<accession>A0A7G9REF8</accession>
<dbReference type="EMBL" id="CP060713">
    <property type="protein sequence ID" value="QNN53983.1"/>
    <property type="molecule type" value="Genomic_DNA"/>
</dbReference>
<keyword evidence="4" id="KW-1185">Reference proteome</keyword>
<dbReference type="Pfam" id="PF00534">
    <property type="entry name" value="Glycos_transf_1"/>
    <property type="match status" value="1"/>
</dbReference>
<sequence>MSAYGRVGIRVIEVPEPLSGPGATRTLRQLGGEATPLHVTAPGLLPLKKDRAWICSVQDTIPLDLREYQRFGIRSRLHYMNASRAEVVFANSRHTQERFSKFVGRRSQAIKFVTAGMPVTTKPISSSEPLGRGVGEDYVAAMVDLRTPDPRKRMHWLEPIAEEVLSIGLTLRVTGRGLDRLPALAPHAVPTETPDDESLWSFLAGARAFVYTSAYEGQGLPPLEAMALGTPVVAFANSSVQEVVGDSGGLISDPRPWQSASLDAPLPKASASAIAREVRRLEDAEYRHRRSVASRRQARLFSEANFDAAVRACLKAVT</sequence>
<feature type="domain" description="Glycosyl transferase family 1" evidence="2">
    <location>
        <begin position="196"/>
        <end position="260"/>
    </location>
</feature>
<evidence type="ECO:0000313" key="3">
    <source>
        <dbReference type="EMBL" id="QNN53983.1"/>
    </source>
</evidence>
<evidence type="ECO:0000259" key="2">
    <source>
        <dbReference type="Pfam" id="PF00534"/>
    </source>
</evidence>
<dbReference type="PANTHER" id="PTHR46401:SF2">
    <property type="entry name" value="GLYCOSYLTRANSFERASE WBBK-RELATED"/>
    <property type="match status" value="1"/>
</dbReference>
<keyword evidence="1 3" id="KW-0808">Transferase</keyword>
<dbReference type="InterPro" id="IPR001296">
    <property type="entry name" value="Glyco_trans_1"/>
</dbReference>
<name>A0A7G9REF8_9ACTN</name>
<evidence type="ECO:0000256" key="1">
    <source>
        <dbReference type="ARBA" id="ARBA00022679"/>
    </source>
</evidence>
<dbReference type="GO" id="GO:0009103">
    <property type="term" value="P:lipopolysaccharide biosynthetic process"/>
    <property type="evidence" value="ECO:0007669"/>
    <property type="project" value="TreeGrafter"/>
</dbReference>
<gene>
    <name evidence="3" type="ORF">H9L09_06270</name>
</gene>
<dbReference type="GO" id="GO:0016757">
    <property type="term" value="F:glycosyltransferase activity"/>
    <property type="evidence" value="ECO:0007669"/>
    <property type="project" value="InterPro"/>
</dbReference>
<dbReference type="KEGG" id="nmes:H9L09_06270"/>
<dbReference type="PANTHER" id="PTHR46401">
    <property type="entry name" value="GLYCOSYLTRANSFERASE WBBK-RELATED"/>
    <property type="match status" value="1"/>
</dbReference>
<proteinExistence type="predicted"/>
<organism evidence="3 4">
    <name type="scientific">Nocardioides mesophilus</name>
    <dbReference type="NCBI Taxonomy" id="433659"/>
    <lineage>
        <taxon>Bacteria</taxon>
        <taxon>Bacillati</taxon>
        <taxon>Actinomycetota</taxon>
        <taxon>Actinomycetes</taxon>
        <taxon>Propionibacteriales</taxon>
        <taxon>Nocardioidaceae</taxon>
        <taxon>Nocardioides</taxon>
    </lineage>
</organism>
<dbReference type="AlphaFoldDB" id="A0A7G9REF8"/>
<protein>
    <submittedName>
        <fullName evidence="3">Glycosyltransferase</fullName>
    </submittedName>
</protein>
<evidence type="ECO:0000313" key="4">
    <source>
        <dbReference type="Proteomes" id="UP000515947"/>
    </source>
</evidence>
<dbReference type="Proteomes" id="UP000515947">
    <property type="component" value="Chromosome"/>
</dbReference>
<dbReference type="Gene3D" id="3.40.50.2000">
    <property type="entry name" value="Glycogen Phosphorylase B"/>
    <property type="match status" value="1"/>
</dbReference>
<dbReference type="SUPFAM" id="SSF53756">
    <property type="entry name" value="UDP-Glycosyltransferase/glycogen phosphorylase"/>
    <property type="match status" value="1"/>
</dbReference>
<reference evidence="3 4" key="1">
    <citation type="submission" date="2020-08" db="EMBL/GenBank/DDBJ databases">
        <title>Genome sequence of Nocardioides mesophilus KACC 16243T.</title>
        <authorList>
            <person name="Hyun D.-W."/>
            <person name="Bae J.-W."/>
        </authorList>
    </citation>
    <scope>NUCLEOTIDE SEQUENCE [LARGE SCALE GENOMIC DNA]</scope>
    <source>
        <strain evidence="3 4">KACC 16243</strain>
    </source>
</reference>